<gene>
    <name evidence="5" type="ORF">AVDCRST_MAG11-1108</name>
</gene>
<proteinExistence type="inferred from homology"/>
<sequence length="413" mass="43890">MDARGVGGDASSVRHIHGPPHDHRRARARPNPRRNAMHDTDGSGAATRAADHKSDDGRQTSSRRSVLKAAVVASAAPLVSAFLPASVAAGGSPSTHPSPGAARMPLEPATQKFVDGLAGAPPTWSLSPAAAHKGLTDLQSKPVAMRPADVEDTTWPVGPTGTTRIRIVRPKGAKETLPLLMYFHGGGWVLGDKITHDRLVRELAEGVHAAVVFVDYVNSPEAKYPTQNEQAYASMVYAVEHAKELNVDASRLAIMGDSVGGNMSAAVTLMAKERRGPKIAYQVLIYPLVDYIGDNASYRKYADGPWITTKTMKWMFDLQGLDGSEGITAFPLRATVEQLRGLPDALVVTDDDILQDEGEAYAAKLGQAGARVTCVRYNGTIHDFAMLNPLADTPAARGAIAQSIAALKAALRA</sequence>
<evidence type="ECO:0000256" key="1">
    <source>
        <dbReference type="ARBA" id="ARBA00010515"/>
    </source>
</evidence>
<comment type="similarity">
    <text evidence="1">Belongs to the 'GDXG' lipolytic enzyme family.</text>
</comment>
<organism evidence="5">
    <name type="scientific">uncultured Gemmatimonadaceae bacterium</name>
    <dbReference type="NCBI Taxonomy" id="246130"/>
    <lineage>
        <taxon>Bacteria</taxon>
        <taxon>Pseudomonadati</taxon>
        <taxon>Gemmatimonadota</taxon>
        <taxon>Gemmatimonadia</taxon>
        <taxon>Gemmatimonadales</taxon>
        <taxon>Gemmatimonadaceae</taxon>
        <taxon>environmental samples</taxon>
    </lineage>
</organism>
<accession>A0A6J4KG94</accession>
<evidence type="ECO:0000256" key="3">
    <source>
        <dbReference type="SAM" id="MobiDB-lite"/>
    </source>
</evidence>
<evidence type="ECO:0000259" key="4">
    <source>
        <dbReference type="Pfam" id="PF07859"/>
    </source>
</evidence>
<keyword evidence="2" id="KW-0378">Hydrolase</keyword>
<feature type="region of interest" description="Disordered" evidence="3">
    <location>
        <begin position="1"/>
        <end position="63"/>
    </location>
</feature>
<dbReference type="GO" id="GO:0016787">
    <property type="term" value="F:hydrolase activity"/>
    <property type="evidence" value="ECO:0007669"/>
    <property type="project" value="UniProtKB-KW"/>
</dbReference>
<evidence type="ECO:0000313" key="5">
    <source>
        <dbReference type="EMBL" id="CAA9305213.1"/>
    </source>
</evidence>
<feature type="compositionally biased region" description="Basic and acidic residues" evidence="3">
    <location>
        <begin position="49"/>
        <end position="58"/>
    </location>
</feature>
<dbReference type="PANTHER" id="PTHR48081">
    <property type="entry name" value="AB HYDROLASE SUPERFAMILY PROTEIN C4A8.06C"/>
    <property type="match status" value="1"/>
</dbReference>
<name>A0A6J4KG94_9BACT</name>
<feature type="compositionally biased region" description="Basic residues" evidence="3">
    <location>
        <begin position="14"/>
        <end position="32"/>
    </location>
</feature>
<reference evidence="5" key="1">
    <citation type="submission" date="2020-02" db="EMBL/GenBank/DDBJ databases">
        <authorList>
            <person name="Meier V. D."/>
        </authorList>
    </citation>
    <scope>NUCLEOTIDE SEQUENCE</scope>
    <source>
        <strain evidence="5">AVDCRST_MAG11</strain>
    </source>
</reference>
<feature type="domain" description="Alpha/beta hydrolase fold-3" evidence="4">
    <location>
        <begin position="180"/>
        <end position="385"/>
    </location>
</feature>
<dbReference type="SUPFAM" id="SSF53474">
    <property type="entry name" value="alpha/beta-Hydrolases"/>
    <property type="match status" value="1"/>
</dbReference>
<dbReference type="Gene3D" id="3.40.50.1820">
    <property type="entry name" value="alpha/beta hydrolase"/>
    <property type="match status" value="1"/>
</dbReference>
<dbReference type="AlphaFoldDB" id="A0A6J4KG94"/>
<dbReference type="PROSITE" id="PS01173">
    <property type="entry name" value="LIPASE_GDXG_HIS"/>
    <property type="match status" value="1"/>
</dbReference>
<dbReference type="Pfam" id="PF07859">
    <property type="entry name" value="Abhydrolase_3"/>
    <property type="match status" value="1"/>
</dbReference>
<dbReference type="InterPro" id="IPR002168">
    <property type="entry name" value="Lipase_GDXG_HIS_AS"/>
</dbReference>
<dbReference type="InterPro" id="IPR013094">
    <property type="entry name" value="AB_hydrolase_3"/>
</dbReference>
<protein>
    <recommendedName>
        <fullName evidence="4">Alpha/beta hydrolase fold-3 domain-containing protein</fullName>
    </recommendedName>
</protein>
<dbReference type="PANTHER" id="PTHR48081:SF8">
    <property type="entry name" value="ALPHA_BETA HYDROLASE FOLD-3 DOMAIN-CONTAINING PROTEIN-RELATED"/>
    <property type="match status" value="1"/>
</dbReference>
<evidence type="ECO:0000256" key="2">
    <source>
        <dbReference type="ARBA" id="ARBA00022801"/>
    </source>
</evidence>
<dbReference type="InterPro" id="IPR050300">
    <property type="entry name" value="GDXG_lipolytic_enzyme"/>
</dbReference>
<dbReference type="EMBL" id="CADCTU010000251">
    <property type="protein sequence ID" value="CAA9305213.1"/>
    <property type="molecule type" value="Genomic_DNA"/>
</dbReference>
<dbReference type="InterPro" id="IPR029058">
    <property type="entry name" value="AB_hydrolase_fold"/>
</dbReference>